<dbReference type="Gene3D" id="1.20.1730.10">
    <property type="entry name" value="Sodium/glucose cotransporter"/>
    <property type="match status" value="1"/>
</dbReference>
<evidence type="ECO:0000313" key="3">
    <source>
        <dbReference type="Proteomes" id="UP000637002"/>
    </source>
</evidence>
<feature type="transmembrane region" description="Helical" evidence="1">
    <location>
        <begin position="319"/>
        <end position="340"/>
    </location>
</feature>
<accession>A0A916UQI3</accession>
<dbReference type="RefSeq" id="WP_188611579.1">
    <property type="nucleotide sequence ID" value="NZ_BMGG01000009.1"/>
</dbReference>
<feature type="transmembrane region" description="Helical" evidence="1">
    <location>
        <begin position="249"/>
        <end position="270"/>
    </location>
</feature>
<sequence length="505" mass="49734">MRDRTASTQTAATKRLALGLAGGLAILAVCIAVCTLLERLGLPTAVIALAAMTLVLGTVVVAAFAGRSMTVFAFDLAGQSLPIIANVFALTTVAMALLWSSPEPALVGSAVAAGLAVAAVLFGAAWRRSGAATIAEMMGAQARNGDAALTISLLALTMCAAAAAAVMALCSEANGWVAQALGISTRSAAVVSAVVMAAATVLGGLQSISTAQLAAAGCAILAALAAAALWAAGIPSTAGDIPAPRADQVWLWLAACCGTVAFPALFSRFASARSGSEARRSGIGAGLLVLALSVSPLLVPPARHATAGFFSLGALYTGAAAGVALTAAALLVFTVARLLVSLRMGLAPGPHRGEAPASRRLVGTRVLLLLLVALAAATPWLGFGAAKERPGVFAGQALLWAWAIAAAGGLPALTFRSVRMPVPAGATAAGMAAGLIFAGLHLSGGLLPVVRYPTAAAGPLGALIGIIVIAGWSIASAMHRAALDPSASAGERGTRAAQAASSSAP</sequence>
<keyword evidence="1" id="KW-1133">Transmembrane helix</keyword>
<protein>
    <submittedName>
        <fullName evidence="2">Uncharacterized protein</fullName>
    </submittedName>
</protein>
<feature type="transmembrane region" description="Helical" evidence="1">
    <location>
        <begin position="188"/>
        <end position="206"/>
    </location>
</feature>
<evidence type="ECO:0000313" key="2">
    <source>
        <dbReference type="EMBL" id="GGC83397.1"/>
    </source>
</evidence>
<reference evidence="2" key="2">
    <citation type="submission" date="2020-09" db="EMBL/GenBank/DDBJ databases">
        <authorList>
            <person name="Sun Q."/>
            <person name="Zhou Y."/>
        </authorList>
    </citation>
    <scope>NUCLEOTIDE SEQUENCE</scope>
    <source>
        <strain evidence="2">CGMCC 1.12919</strain>
    </source>
</reference>
<feature type="transmembrane region" description="Helical" evidence="1">
    <location>
        <begin position="213"/>
        <end position="234"/>
    </location>
</feature>
<dbReference type="EMBL" id="BMGG01000009">
    <property type="protein sequence ID" value="GGC83397.1"/>
    <property type="molecule type" value="Genomic_DNA"/>
</dbReference>
<name>A0A916UQI3_9HYPH</name>
<organism evidence="2 3">
    <name type="scientific">Chelatococcus reniformis</name>
    <dbReference type="NCBI Taxonomy" id="1494448"/>
    <lineage>
        <taxon>Bacteria</taxon>
        <taxon>Pseudomonadati</taxon>
        <taxon>Pseudomonadota</taxon>
        <taxon>Alphaproteobacteria</taxon>
        <taxon>Hyphomicrobiales</taxon>
        <taxon>Chelatococcaceae</taxon>
        <taxon>Chelatococcus</taxon>
    </lineage>
</organism>
<dbReference type="AlphaFoldDB" id="A0A916UQI3"/>
<feature type="transmembrane region" description="Helical" evidence="1">
    <location>
        <begin position="282"/>
        <end position="299"/>
    </location>
</feature>
<dbReference type="Proteomes" id="UP000637002">
    <property type="component" value="Unassembled WGS sequence"/>
</dbReference>
<feature type="transmembrane region" description="Helical" evidence="1">
    <location>
        <begin position="42"/>
        <end position="64"/>
    </location>
</feature>
<comment type="caution">
    <text evidence="2">The sequence shown here is derived from an EMBL/GenBank/DDBJ whole genome shotgun (WGS) entry which is preliminary data.</text>
</comment>
<feature type="transmembrane region" description="Helical" evidence="1">
    <location>
        <begin position="105"/>
        <end position="126"/>
    </location>
</feature>
<keyword evidence="1" id="KW-0472">Membrane</keyword>
<feature type="transmembrane region" description="Helical" evidence="1">
    <location>
        <begin position="76"/>
        <end position="99"/>
    </location>
</feature>
<feature type="transmembrane region" description="Helical" evidence="1">
    <location>
        <begin position="422"/>
        <end position="442"/>
    </location>
</feature>
<feature type="transmembrane region" description="Helical" evidence="1">
    <location>
        <begin position="361"/>
        <end position="381"/>
    </location>
</feature>
<gene>
    <name evidence="2" type="ORF">GCM10010994_46600</name>
</gene>
<reference evidence="2" key="1">
    <citation type="journal article" date="2014" name="Int. J. Syst. Evol. Microbiol.">
        <title>Complete genome sequence of Corynebacterium casei LMG S-19264T (=DSM 44701T), isolated from a smear-ripened cheese.</title>
        <authorList>
            <consortium name="US DOE Joint Genome Institute (JGI-PGF)"/>
            <person name="Walter F."/>
            <person name="Albersmeier A."/>
            <person name="Kalinowski J."/>
            <person name="Ruckert C."/>
        </authorList>
    </citation>
    <scope>NUCLEOTIDE SEQUENCE</scope>
    <source>
        <strain evidence="2">CGMCC 1.12919</strain>
    </source>
</reference>
<dbReference type="InterPro" id="IPR038377">
    <property type="entry name" value="Na/Glc_symporter_sf"/>
</dbReference>
<feature type="transmembrane region" description="Helical" evidence="1">
    <location>
        <begin position="393"/>
        <end position="415"/>
    </location>
</feature>
<keyword evidence="3" id="KW-1185">Reference proteome</keyword>
<evidence type="ECO:0000256" key="1">
    <source>
        <dbReference type="SAM" id="Phobius"/>
    </source>
</evidence>
<keyword evidence="1" id="KW-0812">Transmembrane</keyword>
<feature type="transmembrane region" description="Helical" evidence="1">
    <location>
        <begin position="147"/>
        <end position="168"/>
    </location>
</feature>
<proteinExistence type="predicted"/>
<feature type="transmembrane region" description="Helical" evidence="1">
    <location>
        <begin position="454"/>
        <end position="475"/>
    </location>
</feature>